<proteinExistence type="predicted"/>
<keyword evidence="2" id="KW-0802">TPR repeat</keyword>
<evidence type="ECO:0000256" key="3">
    <source>
        <dbReference type="SAM" id="Phobius"/>
    </source>
</evidence>
<protein>
    <recommendedName>
        <fullName evidence="5">Glycosyltransferase RgtA/B/C/D-like domain-containing protein</fullName>
    </recommendedName>
</protein>
<dbReference type="PANTHER" id="PTHR44227:SF3">
    <property type="entry name" value="PROTEIN O-MANNOSYL-TRANSFERASE TMTC4"/>
    <property type="match status" value="1"/>
</dbReference>
<gene>
    <name evidence="4" type="ORF">S03H2_31186</name>
</gene>
<name>X1GV92_9ZZZZ</name>
<dbReference type="EMBL" id="BARU01018900">
    <property type="protein sequence ID" value="GAH61067.1"/>
    <property type="molecule type" value="Genomic_DNA"/>
</dbReference>
<feature type="non-terminal residue" evidence="4">
    <location>
        <position position="144"/>
    </location>
</feature>
<dbReference type="PANTHER" id="PTHR44227">
    <property type="match status" value="1"/>
</dbReference>
<organism evidence="4">
    <name type="scientific">marine sediment metagenome</name>
    <dbReference type="NCBI Taxonomy" id="412755"/>
    <lineage>
        <taxon>unclassified sequences</taxon>
        <taxon>metagenomes</taxon>
        <taxon>ecological metagenomes</taxon>
    </lineage>
</organism>
<evidence type="ECO:0000256" key="2">
    <source>
        <dbReference type="ARBA" id="ARBA00022803"/>
    </source>
</evidence>
<keyword evidence="3" id="KW-0812">Transmembrane</keyword>
<feature type="transmembrane region" description="Helical" evidence="3">
    <location>
        <begin position="34"/>
        <end position="53"/>
    </location>
</feature>
<keyword evidence="3" id="KW-1133">Transmembrane helix</keyword>
<evidence type="ECO:0000313" key="4">
    <source>
        <dbReference type="EMBL" id="GAH61067.1"/>
    </source>
</evidence>
<evidence type="ECO:0008006" key="5">
    <source>
        <dbReference type="Google" id="ProtNLM"/>
    </source>
</evidence>
<dbReference type="InterPro" id="IPR052346">
    <property type="entry name" value="O-mannosyl-transferase_TMTC"/>
</dbReference>
<evidence type="ECO:0000256" key="1">
    <source>
        <dbReference type="ARBA" id="ARBA00022737"/>
    </source>
</evidence>
<feature type="transmembrane region" description="Helical" evidence="3">
    <location>
        <begin position="116"/>
        <end position="137"/>
    </location>
</feature>
<sequence length="144" mass="16375">MGKTRQGLKNKIRRKSTAVLAEPEIKLADKGRTAVVYQIMALLVFVALGFFIYSNTLKSPFFLDDRAHIQENPHIRLTELGLKDIIAAGFKSPTSTRPIANISFALNYYFHRYNVIGYHCTNIIIHILTGIFLYLFVKDTLSIL</sequence>
<keyword evidence="3" id="KW-0472">Membrane</keyword>
<dbReference type="AlphaFoldDB" id="X1GV92"/>
<comment type="caution">
    <text evidence="4">The sequence shown here is derived from an EMBL/GenBank/DDBJ whole genome shotgun (WGS) entry which is preliminary data.</text>
</comment>
<keyword evidence="1" id="KW-0677">Repeat</keyword>
<accession>X1GV92</accession>
<reference evidence="4" key="1">
    <citation type="journal article" date="2014" name="Front. Microbiol.">
        <title>High frequency of phylogenetically diverse reductive dehalogenase-homologous genes in deep subseafloor sedimentary metagenomes.</title>
        <authorList>
            <person name="Kawai M."/>
            <person name="Futagami T."/>
            <person name="Toyoda A."/>
            <person name="Takaki Y."/>
            <person name="Nishi S."/>
            <person name="Hori S."/>
            <person name="Arai W."/>
            <person name="Tsubouchi T."/>
            <person name="Morono Y."/>
            <person name="Uchiyama I."/>
            <person name="Ito T."/>
            <person name="Fujiyama A."/>
            <person name="Inagaki F."/>
            <person name="Takami H."/>
        </authorList>
    </citation>
    <scope>NUCLEOTIDE SEQUENCE</scope>
    <source>
        <strain evidence="4">Expedition CK06-06</strain>
    </source>
</reference>